<dbReference type="SUPFAM" id="SSF55469">
    <property type="entry name" value="FMN-dependent nitroreductase-like"/>
    <property type="match status" value="1"/>
</dbReference>
<dbReference type="EMBL" id="LR215048">
    <property type="protein sequence ID" value="VEU80838.1"/>
    <property type="molecule type" value="Genomic_DNA"/>
</dbReference>
<keyword evidence="2 4" id="KW-0560">Oxidoreductase</keyword>
<dbReference type="AlphaFoldDB" id="A0A449BEI3"/>
<keyword evidence="5" id="KW-1185">Reference proteome</keyword>
<evidence type="ECO:0000256" key="1">
    <source>
        <dbReference type="ARBA" id="ARBA00007118"/>
    </source>
</evidence>
<feature type="domain" description="Nitroreductase" evidence="3">
    <location>
        <begin position="6"/>
        <end position="181"/>
    </location>
</feature>
<dbReference type="PANTHER" id="PTHR43673:SF10">
    <property type="entry name" value="NADH DEHYDROGENASE_NAD(P)H NITROREDUCTASE XCC3605-RELATED"/>
    <property type="match status" value="1"/>
</dbReference>
<dbReference type="CDD" id="cd02137">
    <property type="entry name" value="MhqN-like"/>
    <property type="match status" value="1"/>
</dbReference>
<evidence type="ECO:0000313" key="5">
    <source>
        <dbReference type="Proteomes" id="UP000289841"/>
    </source>
</evidence>
<name>A0A449BEI3_HAPAX</name>
<evidence type="ECO:0000313" key="4">
    <source>
        <dbReference type="EMBL" id="VEU80838.1"/>
    </source>
</evidence>
<dbReference type="STRING" id="1278311.GCA_000428705_00216"/>
<evidence type="ECO:0000259" key="3">
    <source>
        <dbReference type="Pfam" id="PF00881"/>
    </source>
</evidence>
<sequence length="201" mass="22885">MSIFLDRRSIRKYKKDVKIDKNTLNEMIEVAMRAPSSMNLQPTRLVVLESNEAKEKIRPILFGNQLQLDTASHFIVIFTDLNKYDKADKIFKSAFDLGIIPKEVMDSQLSRISEIKKTVPETKVLHDGILDGGLFAMQFMLVAREYGYDTCPIGGFNRSLINEALNIDKHLHPVLILSVGKSDESGYQSYRLPLSDTVIYK</sequence>
<proteinExistence type="inferred from homology"/>
<evidence type="ECO:0000256" key="2">
    <source>
        <dbReference type="ARBA" id="ARBA00023002"/>
    </source>
</evidence>
<dbReference type="GO" id="GO:0016491">
    <property type="term" value="F:oxidoreductase activity"/>
    <property type="evidence" value="ECO:0007669"/>
    <property type="project" value="UniProtKB-KW"/>
</dbReference>
<dbReference type="EC" id="1.-.-.-" evidence="4"/>
<dbReference type="Pfam" id="PF00881">
    <property type="entry name" value="Nitroreductase"/>
    <property type="match status" value="1"/>
</dbReference>
<dbReference type="Proteomes" id="UP000289841">
    <property type="component" value="Chromosome"/>
</dbReference>
<dbReference type="RefSeq" id="WP_026391094.1">
    <property type="nucleotide sequence ID" value="NZ_LR215048.1"/>
</dbReference>
<dbReference type="KEGG" id="aaxa:NCTC10138_01225"/>
<dbReference type="PANTHER" id="PTHR43673">
    <property type="entry name" value="NAD(P)H NITROREDUCTASE YDGI-RELATED"/>
    <property type="match status" value="1"/>
</dbReference>
<dbReference type="InterPro" id="IPR029479">
    <property type="entry name" value="Nitroreductase"/>
</dbReference>
<reference evidence="4 5" key="1">
    <citation type="submission" date="2019-01" db="EMBL/GenBank/DDBJ databases">
        <authorList>
            <consortium name="Pathogen Informatics"/>
        </authorList>
    </citation>
    <scope>NUCLEOTIDE SEQUENCE [LARGE SCALE GENOMIC DNA]</scope>
    <source>
        <strain evidence="4 5">NCTC10138</strain>
    </source>
</reference>
<dbReference type="InterPro" id="IPR000415">
    <property type="entry name" value="Nitroreductase-like"/>
</dbReference>
<dbReference type="Gene3D" id="3.40.109.10">
    <property type="entry name" value="NADH Oxidase"/>
    <property type="match status" value="1"/>
</dbReference>
<gene>
    <name evidence="4" type="primary">yodC_2</name>
    <name evidence="4" type="ORF">NCTC10138_01225</name>
</gene>
<dbReference type="OrthoDB" id="9782629at2"/>
<accession>A0A449BEI3</accession>
<organism evidence="4 5">
    <name type="scientific">Haploplasma axanthum</name>
    <name type="common">Acholeplasma axanthum</name>
    <dbReference type="NCBI Taxonomy" id="29552"/>
    <lineage>
        <taxon>Bacteria</taxon>
        <taxon>Bacillati</taxon>
        <taxon>Mycoplasmatota</taxon>
        <taxon>Mollicutes</taxon>
        <taxon>Acholeplasmatales</taxon>
        <taxon>Acholeplasmataceae</taxon>
        <taxon>Haploplasma</taxon>
    </lineage>
</organism>
<comment type="similarity">
    <text evidence="1">Belongs to the nitroreductase family.</text>
</comment>
<protein>
    <submittedName>
        <fullName evidence="4">NAD(P)H nitroreductase yodC</fullName>
        <ecNumber evidence="4">1.-.-.-</ecNumber>
    </submittedName>
</protein>